<dbReference type="AlphaFoldDB" id="A0A9P6D7D5"/>
<evidence type="ECO:0000256" key="1">
    <source>
        <dbReference type="SAM" id="MobiDB-lite"/>
    </source>
</evidence>
<feature type="compositionally biased region" description="Acidic residues" evidence="1">
    <location>
        <begin position="98"/>
        <end position="112"/>
    </location>
</feature>
<organism evidence="2 3">
    <name type="scientific">Pleurotus eryngii</name>
    <name type="common">Boletus of the steppes</name>
    <dbReference type="NCBI Taxonomy" id="5323"/>
    <lineage>
        <taxon>Eukaryota</taxon>
        <taxon>Fungi</taxon>
        <taxon>Dikarya</taxon>
        <taxon>Basidiomycota</taxon>
        <taxon>Agaricomycotina</taxon>
        <taxon>Agaricomycetes</taxon>
        <taxon>Agaricomycetidae</taxon>
        <taxon>Agaricales</taxon>
        <taxon>Pleurotineae</taxon>
        <taxon>Pleurotaceae</taxon>
        <taxon>Pleurotus</taxon>
    </lineage>
</organism>
<sequence length="173" mass="17050">GVEYGALVKALNGCDNAGTVDGGVETGHGWKAGGCEGEVAAARATEELGGDPGGGKGSKEASKAERDAGGIKEGVELSGAKEGDQAEGLGVDPGGGEAGDEACFEDNSEADDGGGGVLKDERAGVHMGKDVCGGGLEEEKSSAVEQGGVEQAGWMYALFEASKRRCGETGAGR</sequence>
<evidence type="ECO:0000313" key="2">
    <source>
        <dbReference type="EMBL" id="KAF9493987.1"/>
    </source>
</evidence>
<accession>A0A9P6D7D5</accession>
<feature type="region of interest" description="Disordered" evidence="1">
    <location>
        <begin position="43"/>
        <end position="122"/>
    </location>
</feature>
<feature type="non-terminal residue" evidence="2">
    <location>
        <position position="1"/>
    </location>
</feature>
<feature type="compositionally biased region" description="Basic and acidic residues" evidence="1">
    <location>
        <begin position="57"/>
        <end position="84"/>
    </location>
</feature>
<proteinExistence type="predicted"/>
<dbReference type="EMBL" id="MU154578">
    <property type="protein sequence ID" value="KAF9493987.1"/>
    <property type="molecule type" value="Genomic_DNA"/>
</dbReference>
<reference evidence="2" key="1">
    <citation type="submission" date="2020-11" db="EMBL/GenBank/DDBJ databases">
        <authorList>
            <consortium name="DOE Joint Genome Institute"/>
            <person name="Ahrendt S."/>
            <person name="Riley R."/>
            <person name="Andreopoulos W."/>
            <person name="Labutti K."/>
            <person name="Pangilinan J."/>
            <person name="Ruiz-Duenas F.J."/>
            <person name="Barrasa J.M."/>
            <person name="Sanchez-Garcia M."/>
            <person name="Camarero S."/>
            <person name="Miyauchi S."/>
            <person name="Serrano A."/>
            <person name="Linde D."/>
            <person name="Babiker R."/>
            <person name="Drula E."/>
            <person name="Ayuso-Fernandez I."/>
            <person name="Pacheco R."/>
            <person name="Padilla G."/>
            <person name="Ferreira P."/>
            <person name="Barriuso J."/>
            <person name="Kellner H."/>
            <person name="Castanera R."/>
            <person name="Alfaro M."/>
            <person name="Ramirez L."/>
            <person name="Pisabarro A.G."/>
            <person name="Kuo A."/>
            <person name="Tritt A."/>
            <person name="Lipzen A."/>
            <person name="He G."/>
            <person name="Yan M."/>
            <person name="Ng V."/>
            <person name="Cullen D."/>
            <person name="Martin F."/>
            <person name="Rosso M.-N."/>
            <person name="Henrissat B."/>
            <person name="Hibbett D."/>
            <person name="Martinez A.T."/>
            <person name="Grigoriev I.V."/>
        </authorList>
    </citation>
    <scope>NUCLEOTIDE SEQUENCE</scope>
    <source>
        <strain evidence="2">ATCC 90797</strain>
    </source>
</reference>
<protein>
    <submittedName>
        <fullName evidence="2">Uncharacterized protein</fullName>
    </submittedName>
</protein>
<gene>
    <name evidence="2" type="ORF">BDN71DRAFT_1508049</name>
</gene>
<evidence type="ECO:0000313" key="3">
    <source>
        <dbReference type="Proteomes" id="UP000807025"/>
    </source>
</evidence>
<name>A0A9P6D7D5_PLEER</name>
<comment type="caution">
    <text evidence="2">The sequence shown here is derived from an EMBL/GenBank/DDBJ whole genome shotgun (WGS) entry which is preliminary data.</text>
</comment>
<dbReference type="Proteomes" id="UP000807025">
    <property type="component" value="Unassembled WGS sequence"/>
</dbReference>
<keyword evidence="3" id="KW-1185">Reference proteome</keyword>